<dbReference type="EMBL" id="JADGJH010003652">
    <property type="protein sequence ID" value="KAJ3089603.1"/>
    <property type="molecule type" value="Genomic_DNA"/>
</dbReference>
<dbReference type="AlphaFoldDB" id="A0AAD5SRC0"/>
<protein>
    <submittedName>
        <fullName evidence="1">Uncharacterized protein</fullName>
    </submittedName>
</protein>
<accession>A0AAD5SRC0</accession>
<comment type="caution">
    <text evidence="1">The sequence shown here is derived from an EMBL/GenBank/DDBJ whole genome shotgun (WGS) entry which is preliminary data.</text>
</comment>
<evidence type="ECO:0000313" key="2">
    <source>
        <dbReference type="Proteomes" id="UP001211907"/>
    </source>
</evidence>
<evidence type="ECO:0000313" key="1">
    <source>
        <dbReference type="EMBL" id="KAJ3089603.1"/>
    </source>
</evidence>
<keyword evidence="2" id="KW-1185">Reference proteome</keyword>
<reference evidence="1" key="1">
    <citation type="submission" date="2020-05" db="EMBL/GenBank/DDBJ databases">
        <title>Phylogenomic resolution of chytrid fungi.</title>
        <authorList>
            <person name="Stajich J.E."/>
            <person name="Amses K."/>
            <person name="Simmons R."/>
            <person name="Seto K."/>
            <person name="Myers J."/>
            <person name="Bonds A."/>
            <person name="Quandt C.A."/>
            <person name="Barry K."/>
            <person name="Liu P."/>
            <person name="Grigoriev I."/>
            <person name="Longcore J.E."/>
            <person name="James T.Y."/>
        </authorList>
    </citation>
    <scope>NUCLEOTIDE SEQUENCE</scope>
    <source>
        <strain evidence="1">JEL0513</strain>
    </source>
</reference>
<gene>
    <name evidence="1" type="ORF">HK100_007709</name>
</gene>
<sequence>MTKAVVIVIAGIKKKNNIKPFLEDLESGNTTLDCFLEKFGDIFQDGQNSPGTDGINWDGLQFFGSIIDDVSSVSPVLKLSSLVIFAGYLVATAPEKHRHEIQELAKRFTNLVKDIDSIQEAKASMLDGFPKTKKLLLDRIDDLMCPLINAAEICIYAKFDVWSSIMDELKVKKAQESLQVAQDLLFAVQLNTLVVVDSKIDASLTKIDTTGTQIDTTVTRIDANVTQFNEKFYGQLSDINDKVTLSIDLNKILLQRIKKSRNSAAFDYEEVISSDYESSFFDVGSNFDKALPVMTKVPNTKVVENCMVTKTISELDITGGILYQVYEKAPEIKNSGYLNKKYHYFRNGSLVNDYVTELTDTGPASTKYYSLTTDTVVFNPSCSHVLMIFRCPHLRVDALVGCEHNKLEKNAPFQYKGCLGTPGTFFDGKKDIHTDKTPNYVGFAQRQFIESLKPLGDKYSANINSLSFIGPQFNNYRDIRWYTATNYVPALALQFVTVLQNDISGEIVDLPPLKNVSGRGGVCAPAYWVDLKIIESIYAEHRQIFDMFDSPFDEKTFKHFVQMKTHFVHDEDAHRPRNKLMEENGLLAGLETNQYIINFDSGREYQPHDIAFDHVVNIIRAWSFIKNRGAAAKQN</sequence>
<proteinExistence type="predicted"/>
<dbReference type="Proteomes" id="UP001211907">
    <property type="component" value="Unassembled WGS sequence"/>
</dbReference>
<organism evidence="1 2">
    <name type="scientific">Physocladia obscura</name>
    <dbReference type="NCBI Taxonomy" id="109957"/>
    <lineage>
        <taxon>Eukaryota</taxon>
        <taxon>Fungi</taxon>
        <taxon>Fungi incertae sedis</taxon>
        <taxon>Chytridiomycota</taxon>
        <taxon>Chytridiomycota incertae sedis</taxon>
        <taxon>Chytridiomycetes</taxon>
        <taxon>Chytridiales</taxon>
        <taxon>Chytriomycetaceae</taxon>
        <taxon>Physocladia</taxon>
    </lineage>
</organism>
<name>A0AAD5SRC0_9FUNG</name>